<dbReference type="Proteomes" id="UP000621386">
    <property type="component" value="Unassembled WGS sequence"/>
</dbReference>
<evidence type="ECO:0000256" key="3">
    <source>
        <dbReference type="SAM" id="SignalP"/>
    </source>
</evidence>
<evidence type="ECO:0000313" key="5">
    <source>
        <dbReference type="Proteomes" id="UP000621386"/>
    </source>
</evidence>
<keyword evidence="1" id="KW-0022">Alpha-amylase inhibitor</keyword>
<organism evidence="4 5">
    <name type="scientific">Streptomyces musisoli</name>
    <dbReference type="NCBI Taxonomy" id="2802280"/>
    <lineage>
        <taxon>Bacteria</taxon>
        <taxon>Bacillati</taxon>
        <taxon>Actinomycetota</taxon>
        <taxon>Actinomycetes</taxon>
        <taxon>Kitasatosporales</taxon>
        <taxon>Streptomycetaceae</taxon>
        <taxon>Streptomyces</taxon>
    </lineage>
</organism>
<dbReference type="InterPro" id="IPR036379">
    <property type="entry name" value="A-amylase_inhib_sf"/>
</dbReference>
<comment type="caution">
    <text evidence="4">The sequence shown here is derived from an EMBL/GenBank/DDBJ whole genome shotgun (WGS) entry which is preliminary data.</text>
</comment>
<keyword evidence="2" id="KW-1015">Disulfide bond</keyword>
<evidence type="ECO:0000256" key="1">
    <source>
        <dbReference type="ARBA" id="ARBA00022579"/>
    </source>
</evidence>
<proteinExistence type="predicted"/>
<dbReference type="SMART" id="SM00783">
    <property type="entry name" value="A_amylase_inhib"/>
    <property type="match status" value="1"/>
</dbReference>
<evidence type="ECO:0000256" key="2">
    <source>
        <dbReference type="ARBA" id="ARBA00023157"/>
    </source>
</evidence>
<protein>
    <submittedName>
        <fullName evidence="4">Alpha-amylase</fullName>
    </submittedName>
</protein>
<reference evidence="4 5" key="1">
    <citation type="submission" date="2021-01" db="EMBL/GenBank/DDBJ databases">
        <title>WGS of actinomycetes isolated from Thailand.</title>
        <authorList>
            <person name="Thawai C."/>
        </authorList>
    </citation>
    <scope>NUCLEOTIDE SEQUENCE [LARGE SCALE GENOMIC DNA]</scope>
    <source>
        <strain evidence="4 5">CH5-8</strain>
    </source>
</reference>
<feature type="signal peptide" evidence="3">
    <location>
        <begin position="1"/>
        <end position="22"/>
    </location>
</feature>
<gene>
    <name evidence="4" type="ORF">JK361_07005</name>
</gene>
<feature type="chain" id="PRO_5047289536" evidence="3">
    <location>
        <begin position="23"/>
        <end position="98"/>
    </location>
</feature>
<keyword evidence="3" id="KW-0732">Signal</keyword>
<accession>A0ABS1NW63</accession>
<dbReference type="EMBL" id="JAERRH010000002">
    <property type="protein sequence ID" value="MBL1104352.1"/>
    <property type="molecule type" value="Genomic_DNA"/>
</dbReference>
<dbReference type="Pfam" id="PF01356">
    <property type="entry name" value="A_amylase_inhib"/>
    <property type="match status" value="1"/>
</dbReference>
<evidence type="ECO:0000313" key="4">
    <source>
        <dbReference type="EMBL" id="MBL1104352.1"/>
    </source>
</evidence>
<name>A0ABS1NW63_9ACTN</name>
<keyword evidence="5" id="KW-1185">Reference proteome</keyword>
<dbReference type="SUPFAM" id="SSF49498">
    <property type="entry name" value="alpha-Amylase inhibitor tendamistat"/>
    <property type="match status" value="1"/>
</dbReference>
<dbReference type="InterPro" id="IPR000833">
    <property type="entry name" value="A-amylase_inhib"/>
</dbReference>
<sequence>MRAAGSVISLILPIALAEPALAGPEASGPAPSCVAMYESWRYTDAANNCADALGVLVVYRDGAMGLCYPLPPGASRTVGEGYFGLHGHADHLAVCEAS</sequence>
<dbReference type="RefSeq" id="WP_201814770.1">
    <property type="nucleotide sequence ID" value="NZ_JAERRH010000002.1"/>
</dbReference>
<dbReference type="Gene3D" id="2.60.40.20">
    <property type="entry name" value="Alpha-amylase inhibitor"/>
    <property type="match status" value="1"/>
</dbReference>